<evidence type="ECO:0000256" key="3">
    <source>
        <dbReference type="ARBA" id="ARBA00022741"/>
    </source>
</evidence>
<dbReference type="EMBL" id="NJEU01000581">
    <property type="protein sequence ID" value="PHH72475.1"/>
    <property type="molecule type" value="Genomic_DNA"/>
</dbReference>
<dbReference type="GO" id="GO:0005634">
    <property type="term" value="C:nucleus"/>
    <property type="evidence" value="ECO:0007669"/>
    <property type="project" value="UniProtKB-SubCell"/>
</dbReference>
<keyword evidence="5" id="KW-0067">ATP-binding</keyword>
<comment type="subcellular location">
    <subcellularLocation>
        <location evidence="1">Nucleus</location>
    </subcellularLocation>
</comment>
<keyword evidence="7" id="KW-0131">Cell cycle</keyword>
<dbReference type="Pfam" id="PF03215">
    <property type="entry name" value="Rad17"/>
    <property type="match status" value="1"/>
</dbReference>
<evidence type="ECO:0000256" key="5">
    <source>
        <dbReference type="ARBA" id="ARBA00022840"/>
    </source>
</evidence>
<dbReference type="GO" id="GO:0005524">
    <property type="term" value="F:ATP binding"/>
    <property type="evidence" value="ECO:0007669"/>
    <property type="project" value="UniProtKB-KW"/>
</dbReference>
<feature type="compositionally biased region" description="Basic residues" evidence="8">
    <location>
        <begin position="1"/>
        <end position="10"/>
    </location>
</feature>
<evidence type="ECO:0000256" key="4">
    <source>
        <dbReference type="ARBA" id="ARBA00022763"/>
    </source>
</evidence>
<gene>
    <name evidence="10" type="ORF">CDD82_5964</name>
</gene>
<feature type="region of interest" description="Disordered" evidence="8">
    <location>
        <begin position="1"/>
        <end position="152"/>
    </location>
</feature>
<dbReference type="GO" id="GO:0000077">
    <property type="term" value="P:DNA damage checkpoint signaling"/>
    <property type="evidence" value="ECO:0007669"/>
    <property type="project" value="TreeGrafter"/>
</dbReference>
<dbReference type="Proteomes" id="UP000224854">
    <property type="component" value="Unassembled WGS sequence"/>
</dbReference>
<reference evidence="10 11" key="1">
    <citation type="submission" date="2017-06" db="EMBL/GenBank/DDBJ databases">
        <title>Ant-infecting Ophiocordyceps genomes reveal a high diversity of potential behavioral manipulation genes and a possible major role for enterotoxins.</title>
        <authorList>
            <person name="De Bekker C."/>
            <person name="Evans H.C."/>
            <person name="Brachmann A."/>
            <person name="Hughes D.P."/>
        </authorList>
    </citation>
    <scope>NUCLEOTIDE SEQUENCE [LARGE SCALE GENOMIC DNA]</scope>
    <source>
        <strain evidence="10 11">1348a</strain>
    </source>
</reference>
<evidence type="ECO:0000256" key="8">
    <source>
        <dbReference type="SAM" id="MobiDB-lite"/>
    </source>
</evidence>
<evidence type="ECO:0000256" key="6">
    <source>
        <dbReference type="ARBA" id="ARBA00023242"/>
    </source>
</evidence>
<dbReference type="InterPro" id="IPR057927">
    <property type="entry name" value="RAD24-like_helical"/>
</dbReference>
<accession>A0A2C5YSG6</accession>
<dbReference type="AlphaFoldDB" id="A0A2C5YSG6"/>
<dbReference type="GO" id="GO:0033314">
    <property type="term" value="P:mitotic DNA replication checkpoint signaling"/>
    <property type="evidence" value="ECO:0007669"/>
    <property type="project" value="TreeGrafter"/>
</dbReference>
<keyword evidence="6" id="KW-0539">Nucleus</keyword>
<feature type="compositionally biased region" description="Polar residues" evidence="8">
    <location>
        <begin position="22"/>
        <end position="34"/>
    </location>
</feature>
<evidence type="ECO:0000256" key="7">
    <source>
        <dbReference type="ARBA" id="ARBA00023306"/>
    </source>
</evidence>
<evidence type="ECO:0000313" key="10">
    <source>
        <dbReference type="EMBL" id="PHH72475.1"/>
    </source>
</evidence>
<dbReference type="OrthoDB" id="10265971at2759"/>
<dbReference type="Gene3D" id="3.40.50.300">
    <property type="entry name" value="P-loop containing nucleotide triphosphate hydrolases"/>
    <property type="match status" value="1"/>
</dbReference>
<sequence>MAPQAKRRRRDRVEDSGPDQGPRNTLSNFFVSSPASPPKQRLVLGSPSKGIDASLPKTGSRNARGAADKTTADLRTLFSKQTPQATRSADDITSDPLSDDKDHVSDLEASSSSIVGQHARKRWRDGNHVASTQPLDASQRFLRPSNPDCKHKDDVDLRPWADRFGPRNLDELVVHKKKVAQVRSWLQQVVAGRSHQRLLVVKGPAGAGKTATIRLLAQDLACELVEWKNPTARAHGGAASASAQFDEFLTRGSRFGTLHLDHAAPVPEPASSGKTIVLVEEFPNTFSTSSPALAAFRASLLHHLASNAPDPLVRPVVLVMSETLLTTTSASADSLTAHRLLGSEILGHPAVAVIEYNAVAPTLLAKALHLVVLKEARASGRRRSPGPLVLKRLGEVGDIRSAISSLEFLCIKGDTQADWGSKIAFTKTRSATREPVALSNSERESLELLSQREASLGIFHAVGKVVHNKRDQEPSRLDVEKLSRFARLKPSQVNVDSLINEIGTDTHTFVSALHENYLLSCESTGPMDLSTSIDYANESIDFLSASDLLCPWRDVFSGGRAASSTLTSADCASHVLRQDEIMFHVAVRGLLFSLPHPVRRKPRPGKPGHPDAFAIFYPCSLKLWRAKEEIDGLVQLVSAKLLRGETQLPTKKLTDGANVFRRKPRPAASCAPLDPPSMLSLASAARQELLLDRLPYMAHIARARKSAAWLSQIDKIVCVTTPGPPASDDNDADELLAAAQNADAILSNSWATDGPLDSIIPRKAPNSSSILKPSAMPGLLQQKLVLSDDDIED</sequence>
<dbReference type="GO" id="GO:0003682">
    <property type="term" value="F:chromatin binding"/>
    <property type="evidence" value="ECO:0007669"/>
    <property type="project" value="TreeGrafter"/>
</dbReference>
<name>A0A2C5YSG6_9HYPO</name>
<dbReference type="GO" id="GO:0003689">
    <property type="term" value="F:DNA clamp loader activity"/>
    <property type="evidence" value="ECO:0007669"/>
    <property type="project" value="TreeGrafter"/>
</dbReference>
<dbReference type="SUPFAM" id="SSF52540">
    <property type="entry name" value="P-loop containing nucleoside triphosphate hydrolases"/>
    <property type="match status" value="1"/>
</dbReference>
<feature type="domain" description="Checkpoint protein RAD24-like helical bundle" evidence="9">
    <location>
        <begin position="453"/>
        <end position="551"/>
    </location>
</feature>
<dbReference type="Pfam" id="PF25812">
    <property type="entry name" value="RAD24_helical"/>
    <property type="match status" value="1"/>
</dbReference>
<evidence type="ECO:0000313" key="11">
    <source>
        <dbReference type="Proteomes" id="UP000224854"/>
    </source>
</evidence>
<protein>
    <recommendedName>
        <fullName evidence="9">Checkpoint protein RAD24-like helical bundle domain-containing protein</fullName>
    </recommendedName>
</protein>
<organism evidence="10 11">
    <name type="scientific">Ophiocordyceps australis</name>
    <dbReference type="NCBI Taxonomy" id="1399860"/>
    <lineage>
        <taxon>Eukaryota</taxon>
        <taxon>Fungi</taxon>
        <taxon>Dikarya</taxon>
        <taxon>Ascomycota</taxon>
        <taxon>Pezizomycotina</taxon>
        <taxon>Sordariomycetes</taxon>
        <taxon>Hypocreomycetidae</taxon>
        <taxon>Hypocreales</taxon>
        <taxon>Ophiocordycipitaceae</taxon>
        <taxon>Ophiocordyceps</taxon>
    </lineage>
</organism>
<comment type="caution">
    <text evidence="10">The sequence shown here is derived from an EMBL/GenBank/DDBJ whole genome shotgun (WGS) entry which is preliminary data.</text>
</comment>
<proteinExistence type="inferred from homology"/>
<dbReference type="GO" id="GO:0006281">
    <property type="term" value="P:DNA repair"/>
    <property type="evidence" value="ECO:0007669"/>
    <property type="project" value="InterPro"/>
</dbReference>
<dbReference type="InterPro" id="IPR004582">
    <property type="entry name" value="Checkpoint_prot_Rad17_Rad24"/>
</dbReference>
<dbReference type="InterPro" id="IPR027417">
    <property type="entry name" value="P-loop_NTPase"/>
</dbReference>
<keyword evidence="4" id="KW-0227">DNA damage</keyword>
<dbReference type="PANTHER" id="PTHR12172">
    <property type="entry name" value="CELL CYCLE CHECKPOINT PROTEIN RAD17"/>
    <property type="match status" value="1"/>
</dbReference>
<evidence type="ECO:0000259" key="9">
    <source>
        <dbReference type="Pfam" id="PF25812"/>
    </source>
</evidence>
<keyword evidence="11" id="KW-1185">Reference proteome</keyword>
<feature type="compositionally biased region" description="Polar residues" evidence="8">
    <location>
        <begin position="78"/>
        <end position="87"/>
    </location>
</feature>
<comment type="similarity">
    <text evidence="2">Belongs to the rad17/RAD24 family.</text>
</comment>
<evidence type="ECO:0000256" key="2">
    <source>
        <dbReference type="ARBA" id="ARBA00006168"/>
    </source>
</evidence>
<evidence type="ECO:0000256" key="1">
    <source>
        <dbReference type="ARBA" id="ARBA00004123"/>
    </source>
</evidence>
<keyword evidence="3" id="KW-0547">Nucleotide-binding</keyword>
<dbReference type="PANTHER" id="PTHR12172:SF0">
    <property type="entry name" value="CELL CYCLE CHECKPOINT PROTEIN RAD17"/>
    <property type="match status" value="1"/>
</dbReference>